<comment type="caution">
    <text evidence="1">The sequence shown here is derived from an EMBL/GenBank/DDBJ whole genome shotgun (WGS) entry which is preliminary data.</text>
</comment>
<evidence type="ECO:0000313" key="1">
    <source>
        <dbReference type="EMBL" id="PKU96187.1"/>
    </source>
</evidence>
<name>A0A2N3QVQ3_9BIFI</name>
<dbReference type="AlphaFoldDB" id="A0A2N3QVQ3"/>
<dbReference type="Proteomes" id="UP000233722">
    <property type="component" value="Unassembled WGS sequence"/>
</dbReference>
<gene>
    <name evidence="1" type="ORF">CQR45_0309</name>
</gene>
<reference evidence="1 2" key="1">
    <citation type="submission" date="2017-10" db="EMBL/GenBank/DDBJ databases">
        <title>Bifidobacterium genomics.</title>
        <authorList>
            <person name="Lugli G.A."/>
            <person name="Milani C."/>
            <person name="Mancabelli L."/>
        </authorList>
    </citation>
    <scope>NUCLEOTIDE SEQUENCE [LARGE SCALE GENOMIC DNA]</scope>
    <source>
        <strain evidence="1 2">1747B</strain>
    </source>
</reference>
<organism evidence="1 2">
    <name type="scientific">Bifidobacterium pseudolongum subsp. globosum</name>
    <dbReference type="NCBI Taxonomy" id="1690"/>
    <lineage>
        <taxon>Bacteria</taxon>
        <taxon>Bacillati</taxon>
        <taxon>Actinomycetota</taxon>
        <taxon>Actinomycetes</taxon>
        <taxon>Bifidobacteriales</taxon>
        <taxon>Bifidobacteriaceae</taxon>
        <taxon>Bifidobacterium</taxon>
    </lineage>
</organism>
<protein>
    <submittedName>
        <fullName evidence="1">Uncharacterized protein</fullName>
    </submittedName>
</protein>
<sequence length="74" mass="8294">MSTALTQLLEILQAHGLMERSDERFISAQDLVQLDGYLAAYDDDDTGPRSTEDELRAQIRALEERIDDALAALE</sequence>
<proteinExistence type="predicted"/>
<dbReference type="EMBL" id="PCHA01000014">
    <property type="protein sequence ID" value="PKU96187.1"/>
    <property type="molecule type" value="Genomic_DNA"/>
</dbReference>
<evidence type="ECO:0000313" key="2">
    <source>
        <dbReference type="Proteomes" id="UP000233722"/>
    </source>
</evidence>
<dbReference type="RefSeq" id="WP_101430616.1">
    <property type="nucleotide sequence ID" value="NZ_PCHA01000014.1"/>
</dbReference>
<accession>A0A2N3QVQ3</accession>